<organism evidence="1 2">
    <name type="scientific">Zophobas morio</name>
    <dbReference type="NCBI Taxonomy" id="2755281"/>
    <lineage>
        <taxon>Eukaryota</taxon>
        <taxon>Metazoa</taxon>
        <taxon>Ecdysozoa</taxon>
        <taxon>Arthropoda</taxon>
        <taxon>Hexapoda</taxon>
        <taxon>Insecta</taxon>
        <taxon>Pterygota</taxon>
        <taxon>Neoptera</taxon>
        <taxon>Endopterygota</taxon>
        <taxon>Coleoptera</taxon>
        <taxon>Polyphaga</taxon>
        <taxon>Cucujiformia</taxon>
        <taxon>Tenebrionidae</taxon>
        <taxon>Zophobas</taxon>
    </lineage>
</organism>
<evidence type="ECO:0000313" key="1">
    <source>
        <dbReference type="EMBL" id="KAJ3640119.1"/>
    </source>
</evidence>
<accession>A0AA38M211</accession>
<proteinExistence type="predicted"/>
<evidence type="ECO:0000313" key="2">
    <source>
        <dbReference type="Proteomes" id="UP001168821"/>
    </source>
</evidence>
<sequence>MTQKATNMMHCPSCKAIVGAGHGQNRTYRCLHHTQINRTKRRHVMPSTEHKKIADGFRRPDVRCENAASCTTRSDSRKITNRKISGIN</sequence>
<name>A0AA38M211_9CUCU</name>
<gene>
    <name evidence="1" type="ORF">Zmor_003435</name>
</gene>
<protein>
    <submittedName>
        <fullName evidence="1">Uncharacterized protein</fullName>
    </submittedName>
</protein>
<dbReference type="AlphaFoldDB" id="A0AA38M211"/>
<dbReference type="EMBL" id="JALNTZ010000010">
    <property type="protein sequence ID" value="KAJ3640119.1"/>
    <property type="molecule type" value="Genomic_DNA"/>
</dbReference>
<reference evidence="1" key="1">
    <citation type="journal article" date="2023" name="G3 (Bethesda)">
        <title>Whole genome assemblies of Zophobas morio and Tenebrio molitor.</title>
        <authorList>
            <person name="Kaur S."/>
            <person name="Stinson S.A."/>
            <person name="diCenzo G.C."/>
        </authorList>
    </citation>
    <scope>NUCLEOTIDE SEQUENCE</scope>
    <source>
        <strain evidence="1">QUZm001</strain>
    </source>
</reference>
<dbReference type="Proteomes" id="UP001168821">
    <property type="component" value="Unassembled WGS sequence"/>
</dbReference>
<keyword evidence="2" id="KW-1185">Reference proteome</keyword>
<comment type="caution">
    <text evidence="1">The sequence shown here is derived from an EMBL/GenBank/DDBJ whole genome shotgun (WGS) entry which is preliminary data.</text>
</comment>